<gene>
    <name evidence="1" type="ORF">L1987_18604</name>
</gene>
<evidence type="ECO:0000313" key="1">
    <source>
        <dbReference type="EMBL" id="KAI3813869.1"/>
    </source>
</evidence>
<accession>A0ACB9J0P8</accession>
<comment type="caution">
    <text evidence="1">The sequence shown here is derived from an EMBL/GenBank/DDBJ whole genome shotgun (WGS) entry which is preliminary data.</text>
</comment>
<reference evidence="1 2" key="2">
    <citation type="journal article" date="2022" name="Mol. Ecol. Resour.">
        <title>The genomes of chicory, endive, great burdock and yacon provide insights into Asteraceae paleo-polyploidization history and plant inulin production.</title>
        <authorList>
            <person name="Fan W."/>
            <person name="Wang S."/>
            <person name="Wang H."/>
            <person name="Wang A."/>
            <person name="Jiang F."/>
            <person name="Liu H."/>
            <person name="Zhao H."/>
            <person name="Xu D."/>
            <person name="Zhang Y."/>
        </authorList>
    </citation>
    <scope>NUCLEOTIDE SEQUENCE [LARGE SCALE GENOMIC DNA]</scope>
    <source>
        <strain evidence="2">cv. Yunnan</strain>
        <tissue evidence="1">Leaves</tissue>
    </source>
</reference>
<keyword evidence="2" id="KW-1185">Reference proteome</keyword>
<sequence>MPAAIAEAMKYVRKMLGKGRWVRAKSDEDPKEENIGEKITNDEGLGAEIESEEINPSKRHKQNFVEMECMKANFQQKGSCGKCGKRHGGECRFRGRNLL</sequence>
<dbReference type="Proteomes" id="UP001056120">
    <property type="component" value="Linkage Group LG06"/>
</dbReference>
<reference evidence="2" key="1">
    <citation type="journal article" date="2022" name="Mol. Ecol. Resour.">
        <title>The genomes of chicory, endive, great burdock and yacon provide insights into Asteraceae palaeo-polyploidization history and plant inulin production.</title>
        <authorList>
            <person name="Fan W."/>
            <person name="Wang S."/>
            <person name="Wang H."/>
            <person name="Wang A."/>
            <person name="Jiang F."/>
            <person name="Liu H."/>
            <person name="Zhao H."/>
            <person name="Xu D."/>
            <person name="Zhang Y."/>
        </authorList>
    </citation>
    <scope>NUCLEOTIDE SEQUENCE [LARGE SCALE GENOMIC DNA]</scope>
    <source>
        <strain evidence="2">cv. Yunnan</strain>
    </source>
</reference>
<dbReference type="EMBL" id="CM042023">
    <property type="protein sequence ID" value="KAI3813869.1"/>
    <property type="molecule type" value="Genomic_DNA"/>
</dbReference>
<protein>
    <submittedName>
        <fullName evidence="1">Uncharacterized protein</fullName>
    </submittedName>
</protein>
<proteinExistence type="predicted"/>
<evidence type="ECO:0000313" key="2">
    <source>
        <dbReference type="Proteomes" id="UP001056120"/>
    </source>
</evidence>
<name>A0ACB9J0P8_9ASTR</name>
<organism evidence="1 2">
    <name type="scientific">Smallanthus sonchifolius</name>
    <dbReference type="NCBI Taxonomy" id="185202"/>
    <lineage>
        <taxon>Eukaryota</taxon>
        <taxon>Viridiplantae</taxon>
        <taxon>Streptophyta</taxon>
        <taxon>Embryophyta</taxon>
        <taxon>Tracheophyta</taxon>
        <taxon>Spermatophyta</taxon>
        <taxon>Magnoliopsida</taxon>
        <taxon>eudicotyledons</taxon>
        <taxon>Gunneridae</taxon>
        <taxon>Pentapetalae</taxon>
        <taxon>asterids</taxon>
        <taxon>campanulids</taxon>
        <taxon>Asterales</taxon>
        <taxon>Asteraceae</taxon>
        <taxon>Asteroideae</taxon>
        <taxon>Heliantheae alliance</taxon>
        <taxon>Millerieae</taxon>
        <taxon>Smallanthus</taxon>
    </lineage>
</organism>